<evidence type="ECO:0000313" key="1">
    <source>
        <dbReference type="EMBL" id="KGA94336.1"/>
    </source>
</evidence>
<gene>
    <name evidence="1" type="ORF">LptCag_1099</name>
</gene>
<reference evidence="1 2" key="1">
    <citation type="submission" date="2014-06" db="EMBL/GenBank/DDBJ databases">
        <title>Draft genome sequence of iron oxidizing acidophile Leptospirillum ferriphilum DSM14647.</title>
        <authorList>
            <person name="Cardenas J.P."/>
            <person name="Lazcano M."/>
            <person name="Ossandon F.J."/>
            <person name="Corbett M."/>
            <person name="Holmes D.S."/>
            <person name="Watkin E."/>
        </authorList>
    </citation>
    <scope>NUCLEOTIDE SEQUENCE [LARGE SCALE GENOMIC DNA]</scope>
    <source>
        <strain evidence="1 2">DSM 14647</strain>
    </source>
</reference>
<proteinExistence type="predicted"/>
<dbReference type="Proteomes" id="UP000029452">
    <property type="component" value="Unassembled WGS sequence"/>
</dbReference>
<accession>A0A094YM66</accession>
<dbReference type="EMBL" id="JPGK01000003">
    <property type="protein sequence ID" value="KGA94336.1"/>
    <property type="molecule type" value="Genomic_DNA"/>
</dbReference>
<dbReference type="AlphaFoldDB" id="A0A094YM66"/>
<protein>
    <submittedName>
        <fullName evidence="1">Uncharacterized protein</fullName>
    </submittedName>
</protein>
<sequence>MNRQNKNIHCTVFGKTYPDTEDEKSQNAKFRPSEESVKNFYNLFSDGLTKR</sequence>
<name>A0A094YM66_9BACT</name>
<dbReference type="PATRIC" id="fig|178606.4.peg.908"/>
<comment type="caution">
    <text evidence="1">The sequence shown here is derived from an EMBL/GenBank/DDBJ whole genome shotgun (WGS) entry which is preliminary data.</text>
</comment>
<organism evidence="1 2">
    <name type="scientific">Leptospirillum ferriphilum</name>
    <dbReference type="NCBI Taxonomy" id="178606"/>
    <lineage>
        <taxon>Bacteria</taxon>
        <taxon>Pseudomonadati</taxon>
        <taxon>Nitrospirota</taxon>
        <taxon>Nitrospiria</taxon>
        <taxon>Nitrospirales</taxon>
        <taxon>Nitrospiraceae</taxon>
        <taxon>Leptospirillum</taxon>
    </lineage>
</organism>
<evidence type="ECO:0000313" key="2">
    <source>
        <dbReference type="Proteomes" id="UP000029452"/>
    </source>
</evidence>